<feature type="domain" description="Phosphomevalonate dehydratase small subunit-like" evidence="7">
    <location>
        <begin position="24"/>
        <end position="103"/>
    </location>
</feature>
<feature type="active site" description="Proton acceptor" evidence="6">
    <location>
        <position position="62"/>
    </location>
</feature>
<evidence type="ECO:0000313" key="8">
    <source>
        <dbReference type="EMBL" id="VVC03280.1"/>
    </source>
</evidence>
<gene>
    <name evidence="8" type="ORF">LFW2832_00269</name>
</gene>
<evidence type="ECO:0000256" key="5">
    <source>
        <dbReference type="ARBA" id="ARBA00046520"/>
    </source>
</evidence>
<evidence type="ECO:0000256" key="6">
    <source>
        <dbReference type="HAMAP-Rule" id="MF_00078"/>
    </source>
</evidence>
<comment type="function">
    <text evidence="4 6">Component of a hydro-lyase that catalyzes the dehydration of mevalonate 5-phosphate (MVA5P) to form trans-anhydromevalonate 5-phosphate (tAHMP). Involved in the archaeal mevalonate (MVA) pathway, which provides fundamental precursors for isoprenoid biosynthesis, such as isopentenyl diphosphate (IPP) and dimethylallyl diphosphate (DMAPP).</text>
</comment>
<keyword evidence="2 6" id="KW-0456">Lyase</keyword>
<dbReference type="Pfam" id="PF01989">
    <property type="entry name" value="AcnX_swivel_put"/>
    <property type="match status" value="1"/>
</dbReference>
<organism evidence="8 9">
    <name type="scientific">Candidatus Bilamarchaeum dharawalense</name>
    <dbReference type="NCBI Taxonomy" id="2885759"/>
    <lineage>
        <taxon>Archaea</taxon>
        <taxon>Candidatus Micrarchaeota</taxon>
        <taxon>Candidatus Micrarchaeia</taxon>
        <taxon>Candidatus Anstonellales</taxon>
        <taxon>Candidatus Bilamarchaeaceae</taxon>
        <taxon>Candidatus Bilamarchaeum</taxon>
    </lineage>
</organism>
<dbReference type="SUPFAM" id="SSF52016">
    <property type="entry name" value="LeuD/IlvD-like"/>
    <property type="match status" value="1"/>
</dbReference>
<dbReference type="InterPro" id="IPR002840">
    <property type="entry name" value="PMDh-S-like_dom"/>
</dbReference>
<evidence type="ECO:0000256" key="2">
    <source>
        <dbReference type="ARBA" id="ARBA00023239"/>
    </source>
</evidence>
<comment type="catalytic activity">
    <reaction evidence="3">
        <text>(R)-5-phosphomevalonate = (2E)-3-methyl-5-phosphooxypent-2-enoate + H2O</text>
        <dbReference type="Rhea" id="RHEA:78975"/>
        <dbReference type="ChEBI" id="CHEBI:15377"/>
        <dbReference type="ChEBI" id="CHEBI:58146"/>
        <dbReference type="ChEBI" id="CHEBI:229665"/>
        <dbReference type="EC" id="4.2.1.182"/>
    </reaction>
    <physiologicalReaction direction="left-to-right" evidence="3">
        <dbReference type="Rhea" id="RHEA:78976"/>
    </physiologicalReaction>
</comment>
<dbReference type="CDD" id="cd01356">
    <property type="entry name" value="AcnX_swivel"/>
    <property type="match status" value="1"/>
</dbReference>
<evidence type="ECO:0000256" key="4">
    <source>
        <dbReference type="ARBA" id="ARBA00045299"/>
    </source>
</evidence>
<dbReference type="InterPro" id="IPR020794">
    <property type="entry name" value="PMDh_S"/>
</dbReference>
<comment type="pathway">
    <text evidence="6">Isoprenoid biosynthesis; isopentenyl diphosphate biosynthesis via mevalonate pathway.</text>
</comment>
<comment type="caution">
    <text evidence="8">The sequence shown here is derived from an EMBL/GenBank/DDBJ whole genome shotgun (WGS) entry which is preliminary data.</text>
</comment>
<dbReference type="Proteomes" id="UP000789941">
    <property type="component" value="Unassembled WGS sequence"/>
</dbReference>
<dbReference type="GO" id="GO:0016836">
    <property type="term" value="F:hydro-lyase activity"/>
    <property type="evidence" value="ECO:0007669"/>
    <property type="project" value="UniProtKB-UniRule"/>
</dbReference>
<comment type="similarity">
    <text evidence="6">Belongs to the AcnX type II small subunit family.</text>
</comment>
<evidence type="ECO:0000259" key="7">
    <source>
        <dbReference type="Pfam" id="PF01989"/>
    </source>
</evidence>
<dbReference type="EC" id="4.2.1.182" evidence="6"/>
<dbReference type="PIRSF" id="PIRSF004966">
    <property type="entry name" value="UCP004966"/>
    <property type="match status" value="1"/>
</dbReference>
<dbReference type="Gene3D" id="3.50.30.10">
    <property type="entry name" value="Phosphohistidine domain"/>
    <property type="match status" value="1"/>
</dbReference>
<dbReference type="InterPro" id="IPR012016">
    <property type="entry name" value="PMDh-S-like"/>
</dbReference>
<dbReference type="EMBL" id="CABMJJ010000007">
    <property type="protein sequence ID" value="VVC03280.1"/>
    <property type="molecule type" value="Genomic_DNA"/>
</dbReference>
<keyword evidence="1 6" id="KW-0414">Isoprene biosynthesis</keyword>
<reference evidence="8 9" key="1">
    <citation type="submission" date="2019-08" db="EMBL/GenBank/DDBJ databases">
        <authorList>
            <person name="Vazquez-Campos X."/>
        </authorList>
    </citation>
    <scope>NUCLEOTIDE SEQUENCE [LARGE SCALE GENOMIC DNA]</scope>
    <source>
        <strain evidence="8">LFW-283_2</strain>
    </source>
</reference>
<dbReference type="PANTHER" id="PTHR36577">
    <property type="entry name" value="DUF521 DOMAIN PROTEIN (AFU_ORTHOLOGUE AFUA_6G00490)"/>
    <property type="match status" value="1"/>
</dbReference>
<protein>
    <recommendedName>
        <fullName evidence="6">Phosphomevalonate dehydratase small subunit</fullName>
        <shortName evidence="6">PMDh small subunit</shortName>
        <shortName evidence="6">PMDh-S</shortName>
        <ecNumber evidence="6">4.2.1.182</ecNumber>
    </recommendedName>
</protein>
<comment type="subunit">
    <text evidence="5 6">Heterodimer composed of a large subunit (PMDh-L) and a small subunit (PMDh-S).</text>
</comment>
<dbReference type="GO" id="GO:0019287">
    <property type="term" value="P:isopentenyl diphosphate biosynthetic process, mevalonate pathway"/>
    <property type="evidence" value="ECO:0007669"/>
    <property type="project" value="UniProtKB-UniRule"/>
</dbReference>
<evidence type="ECO:0000256" key="3">
    <source>
        <dbReference type="ARBA" id="ARBA00045120"/>
    </source>
</evidence>
<sequence>MKIKARSIARGKASGEVLMSKDPIGFLGGVDPATGLVMEKGHPLEGKSIVGKVLVFPNGKGSTVGSYVMLQLAKNKKAPAAIINVSAEPIIVVGAIISKIPMVDRTGQDIFEILKDGMKVEVDGDSGQITIF</sequence>
<accession>A0A5E4LMK3</accession>
<dbReference type="PANTHER" id="PTHR36577:SF3">
    <property type="entry name" value="DUF521 DOMAIN PROTEIN (AFU_ORTHOLOGUE AFUA_6G00490)"/>
    <property type="match status" value="1"/>
</dbReference>
<proteinExistence type="inferred from homology"/>
<name>A0A5E4LMK3_9ARCH</name>
<evidence type="ECO:0000313" key="9">
    <source>
        <dbReference type="Proteomes" id="UP000789941"/>
    </source>
</evidence>
<dbReference type="HAMAP" id="MF_00078">
    <property type="entry name" value="PMDh_S"/>
    <property type="match status" value="1"/>
</dbReference>
<dbReference type="NCBIfam" id="NF003046">
    <property type="entry name" value="PRK03955.1"/>
    <property type="match status" value="1"/>
</dbReference>
<dbReference type="AlphaFoldDB" id="A0A5E4LMK3"/>
<evidence type="ECO:0000256" key="1">
    <source>
        <dbReference type="ARBA" id="ARBA00023229"/>
    </source>
</evidence>